<feature type="transmembrane region" description="Helical" evidence="5">
    <location>
        <begin position="12"/>
        <end position="41"/>
    </location>
</feature>
<dbReference type="PANTHER" id="PTHR33507:SF3">
    <property type="entry name" value="INNER MEMBRANE PROTEIN YBBJ"/>
    <property type="match status" value="1"/>
</dbReference>
<gene>
    <name evidence="7" type="ORF">dnl_08150</name>
</gene>
<dbReference type="PANTHER" id="PTHR33507">
    <property type="entry name" value="INNER MEMBRANE PROTEIN YBBJ"/>
    <property type="match status" value="1"/>
</dbReference>
<comment type="subcellular location">
    <subcellularLocation>
        <location evidence="1">Membrane</location>
        <topology evidence="1">Multi-pass membrane protein</topology>
    </subcellularLocation>
</comment>
<evidence type="ECO:0000256" key="1">
    <source>
        <dbReference type="ARBA" id="ARBA00004141"/>
    </source>
</evidence>
<evidence type="ECO:0000256" key="5">
    <source>
        <dbReference type="SAM" id="Phobius"/>
    </source>
</evidence>
<dbReference type="InterPro" id="IPR012340">
    <property type="entry name" value="NA-bd_OB-fold"/>
</dbReference>
<accession>A0A975B4F0</accession>
<evidence type="ECO:0000256" key="3">
    <source>
        <dbReference type="ARBA" id="ARBA00022989"/>
    </source>
</evidence>
<evidence type="ECO:0000313" key="7">
    <source>
        <dbReference type="EMBL" id="QTA78591.1"/>
    </source>
</evidence>
<dbReference type="Gene3D" id="2.40.50.140">
    <property type="entry name" value="Nucleic acid-binding proteins"/>
    <property type="match status" value="1"/>
</dbReference>
<sequence>MSFEAIKDPIFIWFIIGLCCVIGEFALPGVIIVFFGAGAWLTALLVYLLNIGVPMQVTIFTLTSIIALVTLRKYFNPPVNENEPDITDDFTGKTAIVQESISKGRPGRVMFKGATWQAQTLCDQIFVQGQYVRIASHESIVLYVEPIKEDVKKEEVLCRK</sequence>
<dbReference type="EMBL" id="CP061799">
    <property type="protein sequence ID" value="QTA78591.1"/>
    <property type="molecule type" value="Genomic_DNA"/>
</dbReference>
<dbReference type="SUPFAM" id="SSF141322">
    <property type="entry name" value="NfeD domain-like"/>
    <property type="match status" value="1"/>
</dbReference>
<dbReference type="AlphaFoldDB" id="A0A975B4F0"/>
<dbReference type="Pfam" id="PF01957">
    <property type="entry name" value="NfeD"/>
    <property type="match status" value="1"/>
</dbReference>
<evidence type="ECO:0000256" key="2">
    <source>
        <dbReference type="ARBA" id="ARBA00022692"/>
    </source>
</evidence>
<evidence type="ECO:0000259" key="6">
    <source>
        <dbReference type="Pfam" id="PF01957"/>
    </source>
</evidence>
<dbReference type="KEGG" id="dli:dnl_08150"/>
<feature type="domain" description="NfeD-like C-terminal" evidence="6">
    <location>
        <begin position="88"/>
        <end position="146"/>
    </location>
</feature>
<reference evidence="7" key="1">
    <citation type="journal article" date="2021" name="Microb. Physiol.">
        <title>Proteogenomic Insights into the Physiology of Marine, Sulfate-Reducing, Filamentous Desulfonema limicola and Desulfonema magnum.</title>
        <authorList>
            <person name="Schnaars V."/>
            <person name="Wohlbrand L."/>
            <person name="Scheve S."/>
            <person name="Hinrichs C."/>
            <person name="Reinhardt R."/>
            <person name="Rabus R."/>
        </authorList>
    </citation>
    <scope>NUCLEOTIDE SEQUENCE</scope>
    <source>
        <strain evidence="7">5ac10</strain>
    </source>
</reference>
<name>A0A975B4F0_9BACT</name>
<dbReference type="Proteomes" id="UP000663720">
    <property type="component" value="Chromosome"/>
</dbReference>
<organism evidence="7 8">
    <name type="scientific">Desulfonema limicola</name>
    <dbReference type="NCBI Taxonomy" id="45656"/>
    <lineage>
        <taxon>Bacteria</taxon>
        <taxon>Pseudomonadati</taxon>
        <taxon>Thermodesulfobacteriota</taxon>
        <taxon>Desulfobacteria</taxon>
        <taxon>Desulfobacterales</taxon>
        <taxon>Desulfococcaceae</taxon>
        <taxon>Desulfonema</taxon>
    </lineage>
</organism>
<dbReference type="RefSeq" id="WP_207690424.1">
    <property type="nucleotide sequence ID" value="NZ_CP061799.1"/>
</dbReference>
<protein>
    <submittedName>
        <fullName evidence="7">NfeD-like domain-containing protein</fullName>
    </submittedName>
</protein>
<keyword evidence="3 5" id="KW-1133">Transmembrane helix</keyword>
<feature type="transmembrane region" description="Helical" evidence="5">
    <location>
        <begin position="47"/>
        <end position="71"/>
    </location>
</feature>
<keyword evidence="8" id="KW-1185">Reference proteome</keyword>
<dbReference type="GO" id="GO:0005886">
    <property type="term" value="C:plasma membrane"/>
    <property type="evidence" value="ECO:0007669"/>
    <property type="project" value="TreeGrafter"/>
</dbReference>
<evidence type="ECO:0000256" key="4">
    <source>
        <dbReference type="ARBA" id="ARBA00023136"/>
    </source>
</evidence>
<proteinExistence type="predicted"/>
<dbReference type="InterPro" id="IPR002810">
    <property type="entry name" value="NfeD-like_C"/>
</dbReference>
<keyword evidence="4 5" id="KW-0472">Membrane</keyword>
<evidence type="ECO:0000313" key="8">
    <source>
        <dbReference type="Proteomes" id="UP000663720"/>
    </source>
</evidence>
<dbReference type="InterPro" id="IPR052165">
    <property type="entry name" value="Membrane_assoc_protease"/>
</dbReference>
<keyword evidence="2 5" id="KW-0812">Transmembrane</keyword>